<reference evidence="12" key="2">
    <citation type="submission" date="2025-08" db="UniProtKB">
        <authorList>
            <consortium name="Ensembl"/>
        </authorList>
    </citation>
    <scope>IDENTIFICATION</scope>
</reference>
<reference evidence="12 13" key="1">
    <citation type="submission" date="2022-01" db="EMBL/GenBank/DDBJ databases">
        <title>A chromosome-scale genome assembly of the false clownfish, Amphiprion ocellaris.</title>
        <authorList>
            <person name="Ryu T."/>
        </authorList>
    </citation>
    <scope>NUCLEOTIDE SEQUENCE [LARGE SCALE GENOMIC DNA]</scope>
</reference>
<feature type="domain" description="G-protein coupled receptors family 1 profile" evidence="11">
    <location>
        <begin position="49"/>
        <end position="364"/>
    </location>
</feature>
<evidence type="ECO:0000256" key="8">
    <source>
        <dbReference type="ARBA" id="ARBA00025736"/>
    </source>
</evidence>
<evidence type="ECO:0000259" key="11">
    <source>
        <dbReference type="PROSITE" id="PS50262"/>
    </source>
</evidence>
<evidence type="ECO:0000256" key="7">
    <source>
        <dbReference type="ARBA" id="ARBA00023224"/>
    </source>
</evidence>
<dbReference type="GO" id="GO:0004930">
    <property type="term" value="F:G protein-coupled receptor activity"/>
    <property type="evidence" value="ECO:0007669"/>
    <property type="project" value="UniProtKB-KW"/>
</dbReference>
<dbReference type="Proteomes" id="UP001501940">
    <property type="component" value="Chromosome 4"/>
</dbReference>
<dbReference type="Pfam" id="PF00001">
    <property type="entry name" value="7tm_1"/>
    <property type="match status" value="1"/>
</dbReference>
<keyword evidence="4" id="KW-0297">G-protein coupled receptor</keyword>
<reference evidence="12" key="3">
    <citation type="submission" date="2025-09" db="UniProtKB">
        <authorList>
            <consortium name="Ensembl"/>
        </authorList>
    </citation>
    <scope>IDENTIFICATION</scope>
</reference>
<keyword evidence="3 10" id="KW-1133">Transmembrane helix</keyword>
<keyword evidence="13" id="KW-1185">Reference proteome</keyword>
<sequence length="463" mass="51299">MAFASNVSDGQLFCPLLQMMRNHALNNNTKVNLAVVCIHGLVSCLGILENALIIWVVGFRLRRRTVASVWVLNLAMSDFLATLTLPLFTSYLNSPHSWELGNPLCKAQASIFFLNMFVSAFLLAAISLDRLLLATKPVWSQNHRSVAGAWKVCAVGWLWAAMNTLPYFLFRSVTEKKDGRKLCYHNFALYLSSEDTLERDCNVRQGTTAISKLVLAFLLPLVVVVGSYVKIGISLKNRDRRRKQSSCRLNDTLIMSNKDGEAGIPKTTKTFFLKPLNTGPPLTLAELTPTTPSQMNPSQLSQSFTKMVTSVIAAFALCWAPYHIFCMIEITAHHKEESLKLVEVGLPLATTFAFLNPLLNPILYAFSCPHFCVRIRQSLGAVFDGLVEEGGGLLMAPGRSLRAHMRRKSSKDVSFTMPGSPKSPHSQSADIQPPFPPHFPTEGLKDSHVEYPGQESKSEVEPS</sequence>
<dbReference type="GO" id="GO:0007204">
    <property type="term" value="P:positive regulation of cytosolic calcium ion concentration"/>
    <property type="evidence" value="ECO:0007669"/>
    <property type="project" value="TreeGrafter"/>
</dbReference>
<dbReference type="AlphaFoldDB" id="A0A3Q1BHE2"/>
<dbReference type="PANTHER" id="PTHR24225">
    <property type="entry name" value="CHEMOTACTIC RECEPTOR"/>
    <property type="match status" value="1"/>
</dbReference>
<dbReference type="GO" id="GO:0004875">
    <property type="term" value="F:complement receptor activity"/>
    <property type="evidence" value="ECO:0007669"/>
    <property type="project" value="TreeGrafter"/>
</dbReference>
<feature type="region of interest" description="Disordered" evidence="9">
    <location>
        <begin position="411"/>
        <end position="463"/>
    </location>
</feature>
<dbReference type="GeneTree" id="ENSGT00940000162009"/>
<dbReference type="SUPFAM" id="SSF81321">
    <property type="entry name" value="Family A G protein-coupled receptor-like"/>
    <property type="match status" value="1"/>
</dbReference>
<evidence type="ECO:0000256" key="6">
    <source>
        <dbReference type="ARBA" id="ARBA00023170"/>
    </source>
</evidence>
<evidence type="ECO:0000256" key="10">
    <source>
        <dbReference type="SAM" id="Phobius"/>
    </source>
</evidence>
<evidence type="ECO:0000313" key="12">
    <source>
        <dbReference type="Ensembl" id="ENSAOCP00000013590.1"/>
    </source>
</evidence>
<keyword evidence="7" id="KW-0807">Transducer</keyword>
<dbReference type="InterPro" id="IPR000826">
    <property type="entry name" value="Formyl_rcpt-rel"/>
</dbReference>
<evidence type="ECO:0000256" key="3">
    <source>
        <dbReference type="ARBA" id="ARBA00022989"/>
    </source>
</evidence>
<feature type="transmembrane region" description="Helical" evidence="10">
    <location>
        <begin position="109"/>
        <end position="128"/>
    </location>
</feature>
<keyword evidence="6" id="KW-0675">Receptor</keyword>
<evidence type="ECO:0000313" key="13">
    <source>
        <dbReference type="Proteomes" id="UP001501940"/>
    </source>
</evidence>
<feature type="transmembrane region" description="Helical" evidence="10">
    <location>
        <begin position="33"/>
        <end position="57"/>
    </location>
</feature>
<organism evidence="12 13">
    <name type="scientific">Amphiprion ocellaris</name>
    <name type="common">Clown anemonefish</name>
    <dbReference type="NCBI Taxonomy" id="80972"/>
    <lineage>
        <taxon>Eukaryota</taxon>
        <taxon>Metazoa</taxon>
        <taxon>Chordata</taxon>
        <taxon>Craniata</taxon>
        <taxon>Vertebrata</taxon>
        <taxon>Euteleostomi</taxon>
        <taxon>Actinopterygii</taxon>
        <taxon>Neopterygii</taxon>
        <taxon>Teleostei</taxon>
        <taxon>Neoteleostei</taxon>
        <taxon>Acanthomorphata</taxon>
        <taxon>Ovalentaria</taxon>
        <taxon>Pomacentridae</taxon>
        <taxon>Amphiprion</taxon>
    </lineage>
</organism>
<dbReference type="PROSITE" id="PS50262">
    <property type="entry name" value="G_PROTEIN_RECEP_F1_2"/>
    <property type="match status" value="1"/>
</dbReference>
<dbReference type="PANTHER" id="PTHR24225:SF50">
    <property type="entry name" value="PROSTAGLANDIN D2 RECEPTOR 2-LIKE"/>
    <property type="match status" value="1"/>
</dbReference>
<dbReference type="Ensembl" id="ENSAOCT00000031103.2">
    <property type="protein sequence ID" value="ENSAOCP00000013590.1"/>
    <property type="gene ID" value="ENSAOCG00000018143.2"/>
</dbReference>
<comment type="subcellular location">
    <subcellularLocation>
        <location evidence="1">Membrane</location>
        <topology evidence="1">Multi-pass membrane protein</topology>
    </subcellularLocation>
</comment>
<dbReference type="OMA" id="GAWKVCA"/>
<protein>
    <recommendedName>
        <fullName evidence="11">G-protein coupled receptors family 1 profile domain-containing protein</fullName>
    </recommendedName>
</protein>
<dbReference type="GO" id="GO:0007200">
    <property type="term" value="P:phospholipase C-activating G protein-coupled receptor signaling pathway"/>
    <property type="evidence" value="ECO:0007669"/>
    <property type="project" value="TreeGrafter"/>
</dbReference>
<dbReference type="InterPro" id="IPR000276">
    <property type="entry name" value="GPCR_Rhodpsn"/>
</dbReference>
<keyword evidence="5 10" id="KW-0472">Membrane</keyword>
<dbReference type="OrthoDB" id="10008828at2759"/>
<evidence type="ECO:0000256" key="2">
    <source>
        <dbReference type="ARBA" id="ARBA00022692"/>
    </source>
</evidence>
<accession>A0A3Q1BHE2</accession>
<gene>
    <name evidence="12" type="primary">PTGDR2</name>
</gene>
<proteinExistence type="inferred from homology"/>
<feature type="transmembrane region" description="Helical" evidence="10">
    <location>
        <begin position="304"/>
        <end position="324"/>
    </location>
</feature>
<name>A0A3Q1BHE2_AMPOC</name>
<feature type="transmembrane region" description="Helical" evidence="10">
    <location>
        <begin position="344"/>
        <end position="366"/>
    </location>
</feature>
<dbReference type="PRINTS" id="PR00237">
    <property type="entry name" value="GPCRRHODOPSN"/>
</dbReference>
<comment type="similarity">
    <text evidence="8">Belongs to the chemokine-like receptor (CMKLR) family.</text>
</comment>
<keyword evidence="2 10" id="KW-0812">Transmembrane</keyword>
<evidence type="ECO:0000256" key="9">
    <source>
        <dbReference type="SAM" id="MobiDB-lite"/>
    </source>
</evidence>
<dbReference type="InterPro" id="IPR017452">
    <property type="entry name" value="GPCR_Rhodpsn_7TM"/>
</dbReference>
<evidence type="ECO:0000256" key="4">
    <source>
        <dbReference type="ARBA" id="ARBA00023040"/>
    </source>
</evidence>
<feature type="transmembrane region" description="Helical" evidence="10">
    <location>
        <begin position="69"/>
        <end position="89"/>
    </location>
</feature>
<dbReference type="GO" id="GO:0005886">
    <property type="term" value="C:plasma membrane"/>
    <property type="evidence" value="ECO:0007669"/>
    <property type="project" value="TreeGrafter"/>
</dbReference>
<feature type="transmembrane region" description="Helical" evidence="10">
    <location>
        <begin position="213"/>
        <end position="233"/>
    </location>
</feature>
<evidence type="ECO:0000256" key="5">
    <source>
        <dbReference type="ARBA" id="ARBA00023136"/>
    </source>
</evidence>
<evidence type="ECO:0000256" key="1">
    <source>
        <dbReference type="ARBA" id="ARBA00004141"/>
    </source>
</evidence>
<dbReference type="Gene3D" id="1.20.1070.10">
    <property type="entry name" value="Rhodopsin 7-helix transmembrane proteins"/>
    <property type="match status" value="2"/>
</dbReference>
<dbReference type="GO" id="GO:0006954">
    <property type="term" value="P:inflammatory response"/>
    <property type="evidence" value="ECO:0007669"/>
    <property type="project" value="TreeGrafter"/>
</dbReference>
<feature type="transmembrane region" description="Helical" evidence="10">
    <location>
        <begin position="149"/>
        <end position="170"/>
    </location>
</feature>